<dbReference type="Gene3D" id="1.10.260.40">
    <property type="entry name" value="lambda repressor-like DNA-binding domains"/>
    <property type="match status" value="1"/>
</dbReference>
<feature type="domain" description="Cytoskeleton protein RodZ-like C-terminal" evidence="3">
    <location>
        <begin position="257"/>
        <end position="328"/>
    </location>
</feature>
<organism evidence="4 5">
    <name type="scientific">Saccharophagus degradans</name>
    <dbReference type="NCBI Taxonomy" id="86304"/>
    <lineage>
        <taxon>Bacteria</taxon>
        <taxon>Pseudomonadati</taxon>
        <taxon>Pseudomonadota</taxon>
        <taxon>Gammaproteobacteria</taxon>
        <taxon>Cellvibrionales</taxon>
        <taxon>Cellvibrionaceae</taxon>
        <taxon>Saccharophagus</taxon>
    </lineage>
</organism>
<dbReference type="InterPro" id="IPR025194">
    <property type="entry name" value="RodZ-like_C"/>
</dbReference>
<proteinExistence type="predicted"/>
<dbReference type="EMBL" id="JAUOPB010000003">
    <property type="protein sequence ID" value="MDO6421900.1"/>
    <property type="molecule type" value="Genomic_DNA"/>
</dbReference>
<dbReference type="InterPro" id="IPR050400">
    <property type="entry name" value="Bact_Cytoskel_RodZ"/>
</dbReference>
<reference evidence="4" key="1">
    <citation type="submission" date="2023-07" db="EMBL/GenBank/DDBJ databases">
        <title>Genome content predicts the carbon catabolic preferences of heterotrophic bacteria.</title>
        <authorList>
            <person name="Gralka M."/>
        </authorList>
    </citation>
    <scope>NUCLEOTIDE SEQUENCE</scope>
    <source>
        <strain evidence="4">I3M17_2</strain>
    </source>
</reference>
<evidence type="ECO:0000256" key="2">
    <source>
        <dbReference type="SAM" id="Phobius"/>
    </source>
</evidence>
<sequence>MNATDKVKPMSDSQELTASPNEGVGAKLKAIRLEKKLNIEDFTKLSAITVSKVQALEEEQYHKVGTETFVIGYIRKYATWLGVDADALVNEYKSQIGESALPNVLVTTEQPLPDTAPKPKSEKVLKPVPAHVDVPQGQLINKLKAIPAWWILALLVGLWLTGTLVFVPSADREQEEQELPAQVETNRETPAPEVIEEPAQVETEQQVEIVEQSTEDTSVIEAAEVQAQQVQAPETVERVNSAPANTVEQPAALDELVLTFTDDCWVEIKNASGKIIFAAVQTPADTLTLADQAPFEIMLGNARAVAVKMNDREIEVKPRPGRKTLRFTVAN</sequence>
<evidence type="ECO:0000256" key="1">
    <source>
        <dbReference type="SAM" id="MobiDB-lite"/>
    </source>
</evidence>
<dbReference type="Proteomes" id="UP001169760">
    <property type="component" value="Unassembled WGS sequence"/>
</dbReference>
<keyword evidence="2" id="KW-1133">Transmembrane helix</keyword>
<dbReference type="AlphaFoldDB" id="A0AAW7X323"/>
<dbReference type="PANTHER" id="PTHR34475:SF1">
    <property type="entry name" value="CYTOSKELETON PROTEIN RODZ"/>
    <property type="match status" value="1"/>
</dbReference>
<dbReference type="Pfam" id="PF13464">
    <property type="entry name" value="RodZ_C"/>
    <property type="match status" value="1"/>
</dbReference>
<keyword evidence="2" id="KW-0472">Membrane</keyword>
<dbReference type="InterPro" id="IPR010982">
    <property type="entry name" value="Lambda_DNA-bd_dom_sf"/>
</dbReference>
<comment type="caution">
    <text evidence="4">The sequence shown here is derived from an EMBL/GenBank/DDBJ whole genome shotgun (WGS) entry which is preliminary data.</text>
</comment>
<dbReference type="RefSeq" id="WP_303491613.1">
    <property type="nucleotide sequence ID" value="NZ_JAUOPB010000003.1"/>
</dbReference>
<name>A0AAW7X323_9GAMM</name>
<dbReference type="PANTHER" id="PTHR34475">
    <property type="match status" value="1"/>
</dbReference>
<feature type="compositionally biased region" description="Polar residues" evidence="1">
    <location>
        <begin position="11"/>
        <end position="20"/>
    </location>
</feature>
<keyword evidence="2" id="KW-0812">Transmembrane</keyword>
<gene>
    <name evidence="4" type="ORF">Q4521_05400</name>
</gene>
<feature type="transmembrane region" description="Helical" evidence="2">
    <location>
        <begin position="148"/>
        <end position="167"/>
    </location>
</feature>
<evidence type="ECO:0000259" key="3">
    <source>
        <dbReference type="Pfam" id="PF13464"/>
    </source>
</evidence>
<evidence type="ECO:0000313" key="5">
    <source>
        <dbReference type="Proteomes" id="UP001169760"/>
    </source>
</evidence>
<evidence type="ECO:0000313" key="4">
    <source>
        <dbReference type="EMBL" id="MDO6421900.1"/>
    </source>
</evidence>
<dbReference type="Pfam" id="PF13413">
    <property type="entry name" value="HTH_25"/>
    <property type="match status" value="1"/>
</dbReference>
<accession>A0AAW7X323</accession>
<feature type="region of interest" description="Disordered" evidence="1">
    <location>
        <begin position="1"/>
        <end position="21"/>
    </location>
</feature>
<dbReference type="GO" id="GO:0003677">
    <property type="term" value="F:DNA binding"/>
    <property type="evidence" value="ECO:0007669"/>
    <property type="project" value="InterPro"/>
</dbReference>
<protein>
    <submittedName>
        <fullName evidence="4">DUF4115 domain-containing protein</fullName>
    </submittedName>
</protein>